<name>A0A1U7EXY4_NATPD</name>
<proteinExistence type="predicted"/>
<dbReference type="Gene3D" id="3.40.5.50">
    <property type="match status" value="1"/>
</dbReference>
<evidence type="ECO:0000313" key="3">
    <source>
        <dbReference type="EMBL" id="CAI50087.1"/>
    </source>
</evidence>
<dbReference type="EnsemblBacteria" id="CAI50087">
    <property type="protein sequence ID" value="CAI50087"/>
    <property type="gene ID" value="NP_3992A"/>
</dbReference>
<dbReference type="HOGENOM" id="CLU_047666_0_0_2"/>
<reference evidence="3 4" key="1">
    <citation type="journal article" date="2005" name="Genome Res.">
        <title>Living with two extremes: conclusions from the genome sequence of Natronomonas pharaonis.</title>
        <authorList>
            <person name="Falb M."/>
            <person name="Pfeiffer F."/>
            <person name="Palm P."/>
            <person name="Rodewald K."/>
            <person name="Hickmann V."/>
            <person name="Tittor J."/>
            <person name="Oesterhelt D."/>
        </authorList>
    </citation>
    <scope>NUCLEOTIDE SEQUENCE [LARGE SCALE GENOMIC DNA]</scope>
    <source>
        <strain evidence="4">ATCC 35678 / DSM 2160 / CIP 103997 / JCM 8858 / NBRC 14720 / NCIMB 2260 / Gabara</strain>
    </source>
</reference>
<feature type="compositionally biased region" description="Pro residues" evidence="1">
    <location>
        <begin position="243"/>
        <end position="252"/>
    </location>
</feature>
<gene>
    <name evidence="3" type="primary">ginS</name>
    <name evidence="3" type="ordered locus">NP_3992A</name>
</gene>
<keyword evidence="4" id="KW-1185">Reference proteome</keyword>
<dbReference type="GeneID" id="3701931"/>
<feature type="domain" description="Gins51 C-terminal" evidence="2">
    <location>
        <begin position="303"/>
        <end position="348"/>
    </location>
</feature>
<evidence type="ECO:0000256" key="1">
    <source>
        <dbReference type="SAM" id="MobiDB-lite"/>
    </source>
</evidence>
<dbReference type="Gene3D" id="1.20.58.1030">
    <property type="match status" value="1"/>
</dbReference>
<dbReference type="AlphaFoldDB" id="A0A1U7EXY4"/>
<dbReference type="EMBL" id="CR936257">
    <property type="protein sequence ID" value="CAI50087.1"/>
    <property type="molecule type" value="Genomic_DNA"/>
</dbReference>
<accession>A0A1U7EXY4</accession>
<organism evidence="3 4">
    <name type="scientific">Natronomonas pharaonis (strain ATCC 35678 / DSM 2160 / CIP 103997 / JCM 8858 / NBRC 14720 / NCIMB 2260 / Gabara)</name>
    <name type="common">Halobacterium pharaonis</name>
    <dbReference type="NCBI Taxonomy" id="348780"/>
    <lineage>
        <taxon>Archaea</taxon>
        <taxon>Methanobacteriati</taxon>
        <taxon>Methanobacteriota</taxon>
        <taxon>Stenosarchaea group</taxon>
        <taxon>Halobacteria</taxon>
        <taxon>Halobacteriales</taxon>
        <taxon>Natronomonadaceae</taxon>
        <taxon>Natronomonas</taxon>
    </lineage>
</organism>
<dbReference type="Pfam" id="PF22090">
    <property type="entry name" value="Gins51_C"/>
    <property type="match status" value="1"/>
</dbReference>
<dbReference type="OrthoDB" id="157576at2157"/>
<dbReference type="STRING" id="348780.NP_3992A"/>
<sequence length="349" mass="36516">MNLDELQSVQARERQSSDLQQLRPSFYREVGAFVQELTEQRARVVEEVDDPFSSPKVRQLTNDIETAEQTVEAIYERRVGKVVKKASIAAAGMPVDDAGLTDEEERLFEDLVDRIEDNRDAVLSVLDGDGPDVSCSVGGTEQPKSKTEPAAADTSEPDAPTAPDGRSSPSAEDGVSAADLMGSGSDEGGDSDEPAADTPVEPSAPDQSTPSEAEQPTASDPEQPAPPEPEQPSTATAEQPIPSEGPPAPNPEQPSGDGHPVPPDPPEQAEATDGGTAAAGPSTESASDATETASSMPGLPRTTVRITADVGEIVGADDRDYELGSEDVVTLPEPNAEVLVEKDAAERLD</sequence>
<dbReference type="InterPro" id="IPR054314">
    <property type="entry name" value="Gins51_C"/>
</dbReference>
<feature type="region of interest" description="Disordered" evidence="1">
    <location>
        <begin position="124"/>
        <end position="304"/>
    </location>
</feature>
<feature type="compositionally biased region" description="Polar residues" evidence="1">
    <location>
        <begin position="205"/>
        <end position="217"/>
    </location>
</feature>
<protein>
    <submittedName>
        <fullName evidence="3">DNA replication factor GINS</fullName>
    </submittedName>
</protein>
<feature type="compositionally biased region" description="Low complexity" evidence="1">
    <location>
        <begin position="269"/>
        <end position="295"/>
    </location>
</feature>
<dbReference type="eggNOG" id="arCOG00551">
    <property type="taxonomic scope" value="Archaea"/>
</dbReference>
<feature type="region of interest" description="Disordered" evidence="1">
    <location>
        <begin position="1"/>
        <end position="20"/>
    </location>
</feature>
<dbReference type="CDD" id="cd11714">
    <property type="entry name" value="GINS_A_archaea"/>
    <property type="match status" value="1"/>
</dbReference>
<dbReference type="KEGG" id="nph:NP_3992A"/>
<evidence type="ECO:0000259" key="2">
    <source>
        <dbReference type="Pfam" id="PF22090"/>
    </source>
</evidence>
<dbReference type="Proteomes" id="UP000002698">
    <property type="component" value="Chromosome"/>
</dbReference>
<dbReference type="RefSeq" id="WP_011323703.1">
    <property type="nucleotide sequence ID" value="NC_007426.1"/>
</dbReference>
<evidence type="ECO:0000313" key="4">
    <source>
        <dbReference type="Proteomes" id="UP000002698"/>
    </source>
</evidence>
<feature type="compositionally biased region" description="Polar residues" evidence="1">
    <location>
        <begin position="1"/>
        <end position="10"/>
    </location>
</feature>